<keyword evidence="2" id="KW-1133">Transmembrane helix</keyword>
<keyword evidence="5" id="KW-1185">Reference proteome</keyword>
<keyword evidence="2" id="KW-0472">Membrane</keyword>
<dbReference type="AlphaFoldDB" id="A0A9P1BU19"/>
<evidence type="ECO:0000256" key="1">
    <source>
        <dbReference type="SAM" id="MobiDB-lite"/>
    </source>
</evidence>
<dbReference type="EMBL" id="CAMXCT030000380">
    <property type="protein sequence ID" value="CAL4765323.1"/>
    <property type="molecule type" value="Genomic_DNA"/>
</dbReference>
<proteinExistence type="predicted"/>
<feature type="compositionally biased region" description="Pro residues" evidence="1">
    <location>
        <begin position="177"/>
        <end position="190"/>
    </location>
</feature>
<sequence length="239" mass="27167">MPCTEVLQEAKAAAASSKGGSLISSGATYDDLEKRIEQISDEDPLEKRIQDAELLRDLYVRNGKEDEARKLNDQIKEAKKAVKVVEQPKIDWANPPAELIEDAKKQGLDLTDPVVVQELKRLEREADLDNREEEEQEEEEDSDEVVPWRRYFIFFTVVYIFWCLVDVALTVAPKQPPVPKVQVKPAPPVPGDTETGHSLELESETENVETAMEEELEAHFLCTRFSLKEREMKGRRACG</sequence>
<feature type="transmembrane region" description="Helical" evidence="2">
    <location>
        <begin position="151"/>
        <end position="172"/>
    </location>
</feature>
<feature type="region of interest" description="Disordered" evidence="1">
    <location>
        <begin position="177"/>
        <end position="200"/>
    </location>
</feature>
<evidence type="ECO:0000313" key="3">
    <source>
        <dbReference type="EMBL" id="CAI3978011.1"/>
    </source>
</evidence>
<evidence type="ECO:0000256" key="2">
    <source>
        <dbReference type="SAM" id="Phobius"/>
    </source>
</evidence>
<dbReference type="Proteomes" id="UP001152797">
    <property type="component" value="Unassembled WGS sequence"/>
</dbReference>
<comment type="caution">
    <text evidence="3">The sequence shown here is derived from an EMBL/GenBank/DDBJ whole genome shotgun (WGS) entry which is preliminary data.</text>
</comment>
<organism evidence="3">
    <name type="scientific">Cladocopium goreaui</name>
    <dbReference type="NCBI Taxonomy" id="2562237"/>
    <lineage>
        <taxon>Eukaryota</taxon>
        <taxon>Sar</taxon>
        <taxon>Alveolata</taxon>
        <taxon>Dinophyceae</taxon>
        <taxon>Suessiales</taxon>
        <taxon>Symbiodiniaceae</taxon>
        <taxon>Cladocopium</taxon>
    </lineage>
</organism>
<dbReference type="EMBL" id="CAMXCT020000380">
    <property type="protein sequence ID" value="CAL1131386.1"/>
    <property type="molecule type" value="Genomic_DNA"/>
</dbReference>
<dbReference type="OrthoDB" id="413976at2759"/>
<gene>
    <name evidence="3" type="ORF">C1SCF055_LOCUS6101</name>
</gene>
<reference evidence="3" key="1">
    <citation type="submission" date="2022-10" db="EMBL/GenBank/DDBJ databases">
        <authorList>
            <person name="Chen Y."/>
            <person name="Dougan E. K."/>
            <person name="Chan C."/>
            <person name="Rhodes N."/>
            <person name="Thang M."/>
        </authorList>
    </citation>
    <scope>NUCLEOTIDE SEQUENCE</scope>
</reference>
<accession>A0A9P1BU19</accession>
<name>A0A9P1BU19_9DINO</name>
<dbReference type="EMBL" id="CAMXCT010000380">
    <property type="protein sequence ID" value="CAI3978011.1"/>
    <property type="molecule type" value="Genomic_DNA"/>
</dbReference>
<protein>
    <submittedName>
        <fullName evidence="3">Uncharacterized protein</fullName>
    </submittedName>
</protein>
<evidence type="ECO:0000313" key="4">
    <source>
        <dbReference type="EMBL" id="CAL4765323.1"/>
    </source>
</evidence>
<keyword evidence="2" id="KW-0812">Transmembrane</keyword>
<evidence type="ECO:0000313" key="5">
    <source>
        <dbReference type="Proteomes" id="UP001152797"/>
    </source>
</evidence>
<reference evidence="4 5" key="2">
    <citation type="submission" date="2024-05" db="EMBL/GenBank/DDBJ databases">
        <authorList>
            <person name="Chen Y."/>
            <person name="Shah S."/>
            <person name="Dougan E. K."/>
            <person name="Thang M."/>
            <person name="Chan C."/>
        </authorList>
    </citation>
    <scope>NUCLEOTIDE SEQUENCE [LARGE SCALE GENOMIC DNA]</scope>
</reference>